<dbReference type="InterPro" id="IPR020471">
    <property type="entry name" value="AKR"/>
</dbReference>
<accession>A0ABY3SBR2</accession>
<evidence type="ECO:0000259" key="1">
    <source>
        <dbReference type="Pfam" id="PF00248"/>
    </source>
</evidence>
<dbReference type="PANTHER" id="PTHR42686">
    <property type="entry name" value="GH17980P-RELATED"/>
    <property type="match status" value="1"/>
</dbReference>
<keyword evidence="2" id="KW-0560">Oxidoreductase</keyword>
<dbReference type="CDD" id="cd19152">
    <property type="entry name" value="AKR_AKR15A"/>
    <property type="match status" value="1"/>
</dbReference>
<gene>
    <name evidence="2" type="primary">pld1</name>
    <name evidence="2" type="ORF">G163CM_38400</name>
</gene>
<keyword evidence="3" id="KW-1185">Reference proteome</keyword>
<feature type="domain" description="NADP-dependent oxidoreductase" evidence="1">
    <location>
        <begin position="10"/>
        <end position="322"/>
    </location>
</feature>
<dbReference type="EC" id="1.1.1.107" evidence="2"/>
<name>A0ABY3SBR2_9ENTR</name>
<dbReference type="Pfam" id="PF00248">
    <property type="entry name" value="Aldo_ket_red"/>
    <property type="match status" value="1"/>
</dbReference>
<dbReference type="GO" id="GO:0050235">
    <property type="term" value="F:pyridoxal 4-dehydrogenase activity"/>
    <property type="evidence" value="ECO:0007669"/>
    <property type="project" value="UniProtKB-EC"/>
</dbReference>
<dbReference type="Proteomes" id="UP001199659">
    <property type="component" value="Chromosome"/>
</dbReference>
<evidence type="ECO:0000313" key="3">
    <source>
        <dbReference type="Proteomes" id="UP001199659"/>
    </source>
</evidence>
<organism evidence="2 3">
    <name type="scientific">Pseudocitrobacter corydidari</name>
    <dbReference type="NCBI Taxonomy" id="2891570"/>
    <lineage>
        <taxon>Bacteria</taxon>
        <taxon>Pseudomonadati</taxon>
        <taxon>Pseudomonadota</taxon>
        <taxon>Gammaproteobacteria</taxon>
        <taxon>Enterobacterales</taxon>
        <taxon>Enterobacteriaceae</taxon>
        <taxon>Pseudocitrobacter</taxon>
    </lineage>
</organism>
<dbReference type="SUPFAM" id="SSF51430">
    <property type="entry name" value="NAD(P)-linked oxidoreductase"/>
    <property type="match status" value="1"/>
</dbReference>
<dbReference type="RefSeq" id="WP_189624052.1">
    <property type="nucleotide sequence ID" value="NZ_CP087880.1"/>
</dbReference>
<dbReference type="InterPro" id="IPR036812">
    <property type="entry name" value="NAD(P)_OxRdtase_dom_sf"/>
</dbReference>
<protein>
    <submittedName>
        <fullName evidence="2">Pyridoxal 4-dehydrogenase</fullName>
        <ecNumber evidence="2">1.1.1.107</ecNumber>
    </submittedName>
</protein>
<evidence type="ECO:0000313" key="2">
    <source>
        <dbReference type="EMBL" id="UGS43075.1"/>
    </source>
</evidence>
<reference evidence="2 3" key="1">
    <citation type="journal article" date="2022" name="Int. J. Syst. Evol. Microbiol.">
        <title>Pseudocitrobacter corydidari sp. nov., isolated from the Asian emerald cockroach Corydidarum magnifica.</title>
        <authorList>
            <person name="Guzman J."/>
            <person name="Poehlein A."/>
            <person name="Glaeser S.P."/>
            <person name="Schwengers O."/>
            <person name="Blom J."/>
            <person name="Hollensteiner J."/>
            <person name="Kampfer P."/>
            <person name="Vilcinskas A."/>
        </authorList>
    </citation>
    <scope>NUCLEOTIDE SEQUENCE [LARGE SCALE GENOMIC DNA]</scope>
    <source>
        <strain evidence="2">G163CM</strain>
    </source>
</reference>
<dbReference type="EMBL" id="CP087880">
    <property type="protein sequence ID" value="UGS43075.1"/>
    <property type="molecule type" value="Genomic_DNA"/>
</dbReference>
<dbReference type="PANTHER" id="PTHR42686:SF1">
    <property type="entry name" value="GH17980P-RELATED"/>
    <property type="match status" value="1"/>
</dbReference>
<dbReference type="Gene3D" id="3.20.20.100">
    <property type="entry name" value="NADP-dependent oxidoreductase domain"/>
    <property type="match status" value="1"/>
</dbReference>
<sequence>MSIKNLLPANIGFGGAPLGNMFRAIPQEEALATVKEAWDLGVRYFDTAPLYGSGLSEIRMGEALSQYPRDEYVLSTKVGRIMLDEMEDPANRDFGEKGGLFEHGLKNKILNDYSADATMRSIEDSLKRLKTDRIDIVWIHDPAQDFYGDNWLEQFNIARTGAFRTLSRLRDEGVIKAWGLGVNRVEPPELTLALDEPQPDAFLLAGRYSLLDHSRALQRLMPEALEQNVDIVVGGPYSSGVMAGGDYFEYQKASPEMRQKVAKIQSIAAQFNVNVKAAALQFALANPAVAAVIPGSSRPGRMAEDLAALKATIPAAFWEEMRRQNLVAENAPLPIR</sequence>
<dbReference type="GeneID" id="99809437"/>
<dbReference type="InterPro" id="IPR023210">
    <property type="entry name" value="NADP_OxRdtase_dom"/>
</dbReference>
<proteinExistence type="predicted"/>